<proteinExistence type="predicted"/>
<protein>
    <recommendedName>
        <fullName evidence="1">Formyl transferase N-terminal domain-containing protein</fullName>
    </recommendedName>
</protein>
<comment type="caution">
    <text evidence="2">The sequence shown here is derived from an EMBL/GenBank/DDBJ whole genome shotgun (WGS) entry which is preliminary data.</text>
</comment>
<dbReference type="CDD" id="cd08369">
    <property type="entry name" value="FMT_core"/>
    <property type="match status" value="1"/>
</dbReference>
<reference evidence="2 3" key="1">
    <citation type="journal article" date="2014" name="Nature">
        <title>An environmental bacterial taxon with a large and distinct metabolic repertoire.</title>
        <authorList>
            <person name="Wilson M.C."/>
            <person name="Mori T."/>
            <person name="Ruckert C."/>
            <person name="Uria A.R."/>
            <person name="Helf M.J."/>
            <person name="Takada K."/>
            <person name="Gernert C."/>
            <person name="Steffens U.A."/>
            <person name="Heycke N."/>
            <person name="Schmitt S."/>
            <person name="Rinke C."/>
            <person name="Helfrich E.J."/>
            <person name="Brachmann A.O."/>
            <person name="Gurgui C."/>
            <person name="Wakimoto T."/>
            <person name="Kracht M."/>
            <person name="Crusemann M."/>
            <person name="Hentschel U."/>
            <person name="Abe I."/>
            <person name="Matsunaga S."/>
            <person name="Kalinowski J."/>
            <person name="Takeyama H."/>
            <person name="Piel J."/>
        </authorList>
    </citation>
    <scope>NUCLEOTIDE SEQUENCE [LARGE SCALE GENOMIC DNA]</scope>
    <source>
        <strain evidence="3">TSY1</strain>
    </source>
</reference>
<dbReference type="InterPro" id="IPR036477">
    <property type="entry name" value="Formyl_transf_N_sf"/>
</dbReference>
<evidence type="ECO:0000313" key="3">
    <source>
        <dbReference type="Proteomes" id="UP000019141"/>
    </source>
</evidence>
<dbReference type="InterPro" id="IPR002376">
    <property type="entry name" value="Formyl_transf_N"/>
</dbReference>
<dbReference type="Gene3D" id="3.40.50.12230">
    <property type="match status" value="1"/>
</dbReference>
<dbReference type="PANTHER" id="PTHR11138">
    <property type="entry name" value="METHIONYL-TRNA FORMYLTRANSFERASE"/>
    <property type="match status" value="1"/>
</dbReference>
<dbReference type="GO" id="GO:0004479">
    <property type="term" value="F:methionyl-tRNA formyltransferase activity"/>
    <property type="evidence" value="ECO:0007669"/>
    <property type="project" value="TreeGrafter"/>
</dbReference>
<dbReference type="PANTHER" id="PTHR11138:SF5">
    <property type="entry name" value="METHIONYL-TRNA FORMYLTRANSFERASE, MITOCHONDRIAL"/>
    <property type="match status" value="1"/>
</dbReference>
<keyword evidence="3" id="KW-1185">Reference proteome</keyword>
<dbReference type="Proteomes" id="UP000019141">
    <property type="component" value="Unassembled WGS sequence"/>
</dbReference>
<dbReference type="Pfam" id="PF00551">
    <property type="entry name" value="Formyl_trans_N"/>
    <property type="match status" value="1"/>
</dbReference>
<gene>
    <name evidence="2" type="ORF">ETSY1_18825</name>
</gene>
<accession>W4LM61</accession>
<dbReference type="EMBL" id="AZHW01000555">
    <property type="protein sequence ID" value="ETW98441.1"/>
    <property type="molecule type" value="Genomic_DNA"/>
</dbReference>
<name>W4LM61_ENTF1</name>
<evidence type="ECO:0000259" key="1">
    <source>
        <dbReference type="Pfam" id="PF00551"/>
    </source>
</evidence>
<dbReference type="HOGENOM" id="CLU_033347_2_0_7"/>
<organism evidence="2 3">
    <name type="scientific">Entotheonella factor</name>
    <dbReference type="NCBI Taxonomy" id="1429438"/>
    <lineage>
        <taxon>Bacteria</taxon>
        <taxon>Pseudomonadati</taxon>
        <taxon>Nitrospinota/Tectimicrobiota group</taxon>
        <taxon>Candidatus Tectimicrobiota</taxon>
        <taxon>Candidatus Entotheonellia</taxon>
        <taxon>Candidatus Entotheonellales</taxon>
        <taxon>Candidatus Entotheonellaceae</taxon>
        <taxon>Candidatus Entotheonella</taxon>
    </lineage>
</organism>
<sequence>MPSAARRKTRVVVCGEKHVAEACLRILSVCDDTDICAVVASPRDWQADLIAWGVAHRTKVYVGNINRYIDELKRLEPDFIFSVQYRRLLRPDVLAIPRRGCINLHFGLLPRYGGCYPVAWAILNGESQAGVTLHYMTERFDEGDVIAQCSVPVGPHTTARELFDALSEAGVALFQAQYPILRLGGEQTWPQDASKWLYYDKHSIDFERDRWIDWRRCGADVQRQICAFTFEPFQLPATGLRGPDGQHHTAMIAQTRLCDGSALPSQAVGSVGSVTPSGAIRVVAGDGVLLEIGVLNQLPAHDFIASLGYDPRRVRLVSERGEGT</sequence>
<dbReference type="SUPFAM" id="SSF53328">
    <property type="entry name" value="Formyltransferase"/>
    <property type="match status" value="1"/>
</dbReference>
<evidence type="ECO:0000313" key="2">
    <source>
        <dbReference type="EMBL" id="ETW98441.1"/>
    </source>
</evidence>
<dbReference type="AlphaFoldDB" id="W4LM61"/>
<feature type="domain" description="Formyl transferase N-terminal" evidence="1">
    <location>
        <begin position="68"/>
        <end position="173"/>
    </location>
</feature>